<dbReference type="Gene3D" id="1.10.443.10">
    <property type="entry name" value="Intergrase catalytic core"/>
    <property type="match status" value="1"/>
</dbReference>
<dbReference type="PANTHER" id="PTHR30349:SF81">
    <property type="entry name" value="TYROSINE RECOMBINASE XERC"/>
    <property type="match status" value="1"/>
</dbReference>
<dbReference type="InterPro" id="IPR050090">
    <property type="entry name" value="Tyrosine_recombinase_XerCD"/>
</dbReference>
<name>X0TK88_9ZZZZ</name>
<keyword evidence="1" id="KW-0233">DNA recombination</keyword>
<dbReference type="GO" id="GO:0006310">
    <property type="term" value="P:DNA recombination"/>
    <property type="evidence" value="ECO:0007669"/>
    <property type="project" value="UniProtKB-KW"/>
</dbReference>
<proteinExistence type="predicted"/>
<dbReference type="AlphaFoldDB" id="X0TK88"/>
<feature type="domain" description="Tyr recombinase" evidence="2">
    <location>
        <begin position="1"/>
        <end position="131"/>
    </location>
</feature>
<dbReference type="InterPro" id="IPR013762">
    <property type="entry name" value="Integrase-like_cat_sf"/>
</dbReference>
<dbReference type="PROSITE" id="PS51898">
    <property type="entry name" value="TYR_RECOMBINASE"/>
    <property type="match status" value="1"/>
</dbReference>
<sequence length="135" mass="15413">VPVKKLAVPAAISKSKTDRMVPLSQRCQAAIDKLRNNVWTYSEMGYTMFAFYTREYSKHITVRQVERIFKWAGVNAIGRPVNPHMLRHTFGSKMMRVTNAAIVQELLGHKHLSSTQVYMHPNGDDLQDAIDNLNI</sequence>
<dbReference type="PANTHER" id="PTHR30349">
    <property type="entry name" value="PHAGE INTEGRASE-RELATED"/>
    <property type="match status" value="1"/>
</dbReference>
<dbReference type="InterPro" id="IPR002104">
    <property type="entry name" value="Integrase_catalytic"/>
</dbReference>
<dbReference type="GO" id="GO:0003677">
    <property type="term" value="F:DNA binding"/>
    <property type="evidence" value="ECO:0007669"/>
    <property type="project" value="InterPro"/>
</dbReference>
<dbReference type="SUPFAM" id="SSF56349">
    <property type="entry name" value="DNA breaking-rejoining enzymes"/>
    <property type="match status" value="1"/>
</dbReference>
<protein>
    <recommendedName>
        <fullName evidence="2">Tyr recombinase domain-containing protein</fullName>
    </recommendedName>
</protein>
<comment type="caution">
    <text evidence="3">The sequence shown here is derived from an EMBL/GenBank/DDBJ whole genome shotgun (WGS) entry which is preliminary data.</text>
</comment>
<feature type="non-terminal residue" evidence="3">
    <location>
        <position position="1"/>
    </location>
</feature>
<evidence type="ECO:0000256" key="1">
    <source>
        <dbReference type="ARBA" id="ARBA00023172"/>
    </source>
</evidence>
<reference evidence="3" key="1">
    <citation type="journal article" date="2014" name="Front. Microbiol.">
        <title>High frequency of phylogenetically diverse reductive dehalogenase-homologous genes in deep subseafloor sedimentary metagenomes.</title>
        <authorList>
            <person name="Kawai M."/>
            <person name="Futagami T."/>
            <person name="Toyoda A."/>
            <person name="Takaki Y."/>
            <person name="Nishi S."/>
            <person name="Hori S."/>
            <person name="Arai W."/>
            <person name="Tsubouchi T."/>
            <person name="Morono Y."/>
            <person name="Uchiyama I."/>
            <person name="Ito T."/>
            <person name="Fujiyama A."/>
            <person name="Inagaki F."/>
            <person name="Takami H."/>
        </authorList>
    </citation>
    <scope>NUCLEOTIDE SEQUENCE</scope>
    <source>
        <strain evidence="3">Expedition CK06-06</strain>
    </source>
</reference>
<accession>X0TK88</accession>
<dbReference type="GO" id="GO:0015074">
    <property type="term" value="P:DNA integration"/>
    <property type="evidence" value="ECO:0007669"/>
    <property type="project" value="InterPro"/>
</dbReference>
<gene>
    <name evidence="3" type="ORF">S01H1_25298</name>
</gene>
<dbReference type="EMBL" id="BARS01015264">
    <property type="protein sequence ID" value="GAF88542.1"/>
    <property type="molecule type" value="Genomic_DNA"/>
</dbReference>
<dbReference type="InterPro" id="IPR011010">
    <property type="entry name" value="DNA_brk_join_enz"/>
</dbReference>
<evidence type="ECO:0000259" key="2">
    <source>
        <dbReference type="PROSITE" id="PS51898"/>
    </source>
</evidence>
<organism evidence="3">
    <name type="scientific">marine sediment metagenome</name>
    <dbReference type="NCBI Taxonomy" id="412755"/>
    <lineage>
        <taxon>unclassified sequences</taxon>
        <taxon>metagenomes</taxon>
        <taxon>ecological metagenomes</taxon>
    </lineage>
</organism>
<dbReference type="Pfam" id="PF00589">
    <property type="entry name" value="Phage_integrase"/>
    <property type="match status" value="1"/>
</dbReference>
<evidence type="ECO:0000313" key="3">
    <source>
        <dbReference type="EMBL" id="GAF88542.1"/>
    </source>
</evidence>